<dbReference type="EnsemblBacteria" id="AAV48224">
    <property type="protein sequence ID" value="AAV48224"/>
    <property type="gene ID" value="rrnB0009"/>
</dbReference>
<dbReference type="Proteomes" id="UP000001169">
    <property type="component" value="Chromosome II"/>
</dbReference>
<evidence type="ECO:0000313" key="3">
    <source>
        <dbReference type="Proteomes" id="UP000001169"/>
    </source>
</evidence>
<gene>
    <name evidence="2" type="ordered locus">rrnB0009</name>
</gene>
<accession>Q5UWX9</accession>
<sequence>MDKQSLTRRAALGFIAGGGMLLVSESLAFTQTSARRKSDLDTAADANALLGLVDTSRTAQVSGENDTATVYKITDNIGSLSESDIDVSVVKLVTQDGTEVTSPPVDATVRNTGFGQFDVDISCTNKTDDLGDSYEVVLDFSATTDDISVTATRRTSPRSYVDISCTFDYGDSNNYRDGNDGDAPQPTDPSGNIENPAAVNDDDSTTAAALSSGGQEDLKVGYSLPAVDETAAEYEMIFDIERIQIGSGSFGFYLVNGAGQQLTTRQVLATGTNSYPFTDSEEQQIAANNDNLYLILDSDTNGKGNRELEIDYFERVS</sequence>
<feature type="region of interest" description="Disordered" evidence="1">
    <location>
        <begin position="172"/>
        <end position="212"/>
    </location>
</feature>
<dbReference type="EMBL" id="AY596298">
    <property type="protein sequence ID" value="AAV48224.1"/>
    <property type="molecule type" value="Genomic_DNA"/>
</dbReference>
<proteinExistence type="predicted"/>
<keyword evidence="3" id="KW-1185">Reference proteome</keyword>
<dbReference type="PATRIC" id="fig|272569.17.peg.4060"/>
<name>Q5UWX9_HALMA</name>
<evidence type="ECO:0000256" key="1">
    <source>
        <dbReference type="SAM" id="MobiDB-lite"/>
    </source>
</evidence>
<dbReference type="eggNOG" id="arCOG11853">
    <property type="taxonomic scope" value="Archaea"/>
</dbReference>
<protein>
    <submittedName>
        <fullName evidence="2">Uncharacterized protein</fullName>
    </submittedName>
</protein>
<organism evidence="2 3">
    <name type="scientific">Haloarcula marismortui (strain ATCC 43049 / DSM 3752 / JCM 8966 / VKM B-1809)</name>
    <name type="common">Halobacterium marismortui</name>
    <dbReference type="NCBI Taxonomy" id="272569"/>
    <lineage>
        <taxon>Archaea</taxon>
        <taxon>Methanobacteriati</taxon>
        <taxon>Methanobacteriota</taxon>
        <taxon>Stenosarchaea group</taxon>
        <taxon>Halobacteria</taxon>
        <taxon>Halobacteriales</taxon>
        <taxon>Haloarculaceae</taxon>
        <taxon>Haloarcula</taxon>
    </lineage>
</organism>
<reference evidence="2 3" key="1">
    <citation type="journal article" date="2004" name="Genome Res.">
        <title>Genome sequence of Haloarcula marismortui: a halophilic archaeon from the Dead Sea.</title>
        <authorList>
            <person name="Baliga N.S."/>
            <person name="Bonneau R."/>
            <person name="Facciotti M.T."/>
            <person name="Pan M."/>
            <person name="Glusman G."/>
            <person name="Deutsch E.W."/>
            <person name="Shannon P."/>
            <person name="Chiu Y."/>
            <person name="Weng R.S."/>
            <person name="Gan R.R."/>
            <person name="Hung P."/>
            <person name="Date S.V."/>
            <person name="Marcotte E."/>
            <person name="Hood L."/>
            <person name="Ng W.V."/>
        </authorList>
    </citation>
    <scope>NUCLEOTIDE SEQUENCE [LARGE SCALE GENOMIC DNA]</scope>
    <source>
        <strain evidence="3">ATCC 43049 / DSM 3752 / JCM 8966 / VKM B-1809</strain>
    </source>
</reference>
<dbReference type="AlphaFoldDB" id="Q5UWX9"/>
<dbReference type="PaxDb" id="272569-rrnB0009"/>
<dbReference type="HOGENOM" id="CLU_876044_0_0_2"/>
<dbReference type="KEGG" id="hma:rrnB0009"/>
<evidence type="ECO:0000313" key="2">
    <source>
        <dbReference type="EMBL" id="AAV48224.1"/>
    </source>
</evidence>